<dbReference type="EMBL" id="CALNXI010000165">
    <property type="protein sequence ID" value="CAH3020979.1"/>
    <property type="molecule type" value="Genomic_DNA"/>
</dbReference>
<organism evidence="1 2">
    <name type="scientific">Porites evermanni</name>
    <dbReference type="NCBI Taxonomy" id="104178"/>
    <lineage>
        <taxon>Eukaryota</taxon>
        <taxon>Metazoa</taxon>
        <taxon>Cnidaria</taxon>
        <taxon>Anthozoa</taxon>
        <taxon>Hexacorallia</taxon>
        <taxon>Scleractinia</taxon>
        <taxon>Fungiina</taxon>
        <taxon>Poritidae</taxon>
        <taxon>Porites</taxon>
    </lineage>
</organism>
<evidence type="ECO:0000313" key="1">
    <source>
        <dbReference type="EMBL" id="CAH3020979.1"/>
    </source>
</evidence>
<comment type="caution">
    <text evidence="1">The sequence shown here is derived from an EMBL/GenBank/DDBJ whole genome shotgun (WGS) entry which is preliminary data.</text>
</comment>
<protein>
    <submittedName>
        <fullName evidence="1">Uncharacterized protein</fullName>
    </submittedName>
</protein>
<dbReference type="Proteomes" id="UP001159427">
    <property type="component" value="Unassembled WGS sequence"/>
</dbReference>
<proteinExistence type="predicted"/>
<gene>
    <name evidence="1" type="ORF">PEVE_00009399</name>
</gene>
<sequence length="62" mass="7171">MVDKKLTLASLLCKPFQYSLIELRILRPTDHGLTDAIFSGDFRVIFSSFCFGDYFKFKCEVV</sequence>
<evidence type="ECO:0000313" key="2">
    <source>
        <dbReference type="Proteomes" id="UP001159427"/>
    </source>
</evidence>
<accession>A0ABN8LZ02</accession>
<reference evidence="1 2" key="1">
    <citation type="submission" date="2022-05" db="EMBL/GenBank/DDBJ databases">
        <authorList>
            <consortium name="Genoscope - CEA"/>
            <person name="William W."/>
        </authorList>
    </citation>
    <scope>NUCLEOTIDE SEQUENCE [LARGE SCALE GENOMIC DNA]</scope>
</reference>
<name>A0ABN8LZ02_9CNID</name>
<keyword evidence="2" id="KW-1185">Reference proteome</keyword>